<dbReference type="GO" id="GO:0000160">
    <property type="term" value="P:phosphorelay signal transduction system"/>
    <property type="evidence" value="ECO:0007669"/>
    <property type="project" value="InterPro"/>
</dbReference>
<feature type="compositionally biased region" description="Low complexity" evidence="2">
    <location>
        <begin position="323"/>
        <end position="339"/>
    </location>
</feature>
<dbReference type="InterPro" id="IPR001789">
    <property type="entry name" value="Sig_transdc_resp-reg_receiver"/>
</dbReference>
<organism evidence="4 5">
    <name type="scientific">Maricaulis maris</name>
    <dbReference type="NCBI Taxonomy" id="74318"/>
    <lineage>
        <taxon>Bacteria</taxon>
        <taxon>Pseudomonadati</taxon>
        <taxon>Pseudomonadota</taxon>
        <taxon>Alphaproteobacteria</taxon>
        <taxon>Maricaulales</taxon>
        <taxon>Maricaulaceae</taxon>
        <taxon>Maricaulis</taxon>
    </lineage>
</organism>
<accession>A0A495DJG3</accession>
<dbReference type="EMBL" id="RBIM01000002">
    <property type="protein sequence ID" value="RKR02764.1"/>
    <property type="molecule type" value="Genomic_DNA"/>
</dbReference>
<feature type="region of interest" description="Disordered" evidence="2">
    <location>
        <begin position="322"/>
        <end position="348"/>
    </location>
</feature>
<name>A0A495DJG3_9PROT</name>
<protein>
    <recommendedName>
        <fullName evidence="3">Response regulatory domain-containing protein</fullName>
    </recommendedName>
</protein>
<dbReference type="PROSITE" id="PS50110">
    <property type="entry name" value="RESPONSE_REGULATORY"/>
    <property type="match status" value="1"/>
</dbReference>
<comment type="caution">
    <text evidence="1">Lacks conserved residue(s) required for the propagation of feature annotation.</text>
</comment>
<sequence>MAEIDYARASVLLFDPVHVNQRTTRYALFEIGFRQIECVSSLSDFKSAIADSAPTLIVAESSATDADIFNLVRSVRRGELGGNPFVVMLLTTWSRDTGHIRKAIECGADDVIVRPFSTMFAEERVKTLIKGRKDFIVTSDYIGPDRRKDTERSTDAPPIAVPNFLKATVENDEQALNNGKQWVREARDAVTSERVRRVAMRIVISVELEASKTDEGKVPVALDVNDLQRGARELRAHVLRAGRREAAEVAEALIEQIAALGDGRNAPPAALKLAKELAMGSYAAFANGDTIERSKNEIGRTVSNLRKRLQARAEANQRKAELAAQAAAAQTADDAGQDGSPDIKRAAM</sequence>
<proteinExistence type="predicted"/>
<evidence type="ECO:0000256" key="1">
    <source>
        <dbReference type="PROSITE-ProRule" id="PRU00169"/>
    </source>
</evidence>
<dbReference type="Gene3D" id="3.40.50.2300">
    <property type="match status" value="1"/>
</dbReference>
<gene>
    <name evidence="4" type="ORF">C7435_0703</name>
</gene>
<dbReference type="Proteomes" id="UP000273675">
    <property type="component" value="Unassembled WGS sequence"/>
</dbReference>
<dbReference type="RefSeq" id="WP_121210066.1">
    <property type="nucleotide sequence ID" value="NZ_RBIM01000002.1"/>
</dbReference>
<evidence type="ECO:0000259" key="3">
    <source>
        <dbReference type="PROSITE" id="PS50110"/>
    </source>
</evidence>
<comment type="caution">
    <text evidence="4">The sequence shown here is derived from an EMBL/GenBank/DDBJ whole genome shotgun (WGS) entry which is preliminary data.</text>
</comment>
<dbReference type="AlphaFoldDB" id="A0A495DJG3"/>
<feature type="domain" description="Response regulatory" evidence="3">
    <location>
        <begin position="10"/>
        <end position="129"/>
    </location>
</feature>
<reference evidence="4 5" key="1">
    <citation type="submission" date="2018-10" db="EMBL/GenBank/DDBJ databases">
        <title>Genomic Encyclopedia of Type Strains, Phase IV (KMG-IV): sequencing the most valuable type-strain genomes for metagenomic binning, comparative biology and taxonomic classification.</title>
        <authorList>
            <person name="Goeker M."/>
        </authorList>
    </citation>
    <scope>NUCLEOTIDE SEQUENCE [LARGE SCALE GENOMIC DNA]</scope>
    <source>
        <strain evidence="4 5">DSM 4734</strain>
    </source>
</reference>
<evidence type="ECO:0000256" key="2">
    <source>
        <dbReference type="SAM" id="MobiDB-lite"/>
    </source>
</evidence>
<evidence type="ECO:0000313" key="4">
    <source>
        <dbReference type="EMBL" id="RKR02764.1"/>
    </source>
</evidence>
<dbReference type="InterPro" id="IPR011006">
    <property type="entry name" value="CheY-like_superfamily"/>
</dbReference>
<dbReference type="OrthoDB" id="7202050at2"/>
<evidence type="ECO:0000313" key="5">
    <source>
        <dbReference type="Proteomes" id="UP000273675"/>
    </source>
</evidence>
<dbReference type="SUPFAM" id="SSF52172">
    <property type="entry name" value="CheY-like"/>
    <property type="match status" value="1"/>
</dbReference>